<name>A0ABM8I9P7_9BACE</name>
<keyword evidence="1" id="KW-0732">Signal</keyword>
<evidence type="ECO:0000259" key="2">
    <source>
        <dbReference type="Pfam" id="PF13568"/>
    </source>
</evidence>
<gene>
    <name evidence="3" type="ORF">BSYN_10260</name>
</gene>
<evidence type="ECO:0000256" key="1">
    <source>
        <dbReference type="SAM" id="SignalP"/>
    </source>
</evidence>
<dbReference type="Proteomes" id="UP001496674">
    <property type="component" value="Chromosome"/>
</dbReference>
<dbReference type="InterPro" id="IPR025665">
    <property type="entry name" value="Beta-barrel_OMP_2"/>
</dbReference>
<feature type="chain" id="PRO_5046529851" description="Outer membrane protein beta-barrel domain-containing protein" evidence="1">
    <location>
        <begin position="21"/>
        <end position="254"/>
    </location>
</feature>
<accession>A0ABM8I9P7</accession>
<reference evidence="3 4" key="1">
    <citation type="submission" date="2023-04" db="EMBL/GenBank/DDBJ databases">
        <title>Draft genome sequence of acteroides sedimenti strain YN3PY1.</title>
        <authorList>
            <person name="Yoshida N."/>
        </authorList>
    </citation>
    <scope>NUCLEOTIDE SEQUENCE [LARGE SCALE GENOMIC DNA]</scope>
    <source>
        <strain evidence="3 4">YN3PY1</strain>
    </source>
</reference>
<organism evidence="3 4">
    <name type="scientific">Bacteroides sedimenti</name>
    <dbReference type="NCBI Taxonomy" id="2136147"/>
    <lineage>
        <taxon>Bacteria</taxon>
        <taxon>Pseudomonadati</taxon>
        <taxon>Bacteroidota</taxon>
        <taxon>Bacteroidia</taxon>
        <taxon>Bacteroidales</taxon>
        <taxon>Bacteroidaceae</taxon>
        <taxon>Bacteroides</taxon>
    </lineage>
</organism>
<feature type="signal peptide" evidence="1">
    <location>
        <begin position="1"/>
        <end position="20"/>
    </location>
</feature>
<evidence type="ECO:0000313" key="4">
    <source>
        <dbReference type="Proteomes" id="UP001496674"/>
    </source>
</evidence>
<keyword evidence="4" id="KW-1185">Reference proteome</keyword>
<evidence type="ECO:0000313" key="3">
    <source>
        <dbReference type="EMBL" id="BEG98761.1"/>
    </source>
</evidence>
<sequence>MKKIIVTLLILLCSMNWAIAQSLSNNNNHKFTVGAFAGLNMPRLTGGGGNPLSENWTSREGFAYGVTFSWNTGQHFAWRADLLYSSEGGQRNGMQGIDGQAFNPEAPAGTYFYANFKNESILNYLELPVMGKYSISLSKSSWFYVDLGPYVGIKLSARQKTSGSSIVYADPEGKQPLSEGALPFNSDENIKKSIKTLNMGITGGIGLTQKAGPGMIVFDIRGAYGLTNIQKYAKDGENHMGNLLLSLGYSIPLQ</sequence>
<dbReference type="EMBL" id="AP028055">
    <property type="protein sequence ID" value="BEG98761.1"/>
    <property type="molecule type" value="Genomic_DNA"/>
</dbReference>
<protein>
    <recommendedName>
        <fullName evidence="2">Outer membrane protein beta-barrel domain-containing protein</fullName>
    </recommendedName>
</protein>
<dbReference type="Pfam" id="PF13568">
    <property type="entry name" value="OMP_b-brl_2"/>
    <property type="match status" value="1"/>
</dbReference>
<proteinExistence type="predicted"/>
<dbReference type="RefSeq" id="WP_353333971.1">
    <property type="nucleotide sequence ID" value="NZ_AP028055.1"/>
</dbReference>
<feature type="domain" description="Outer membrane protein beta-barrel" evidence="2">
    <location>
        <begin position="20"/>
        <end position="229"/>
    </location>
</feature>